<dbReference type="Pfam" id="PF00582">
    <property type="entry name" value="Usp"/>
    <property type="match status" value="1"/>
</dbReference>
<dbReference type="PRINTS" id="PR01438">
    <property type="entry name" value="UNVRSLSTRESS"/>
</dbReference>
<evidence type="ECO:0000256" key="1">
    <source>
        <dbReference type="ARBA" id="ARBA00008791"/>
    </source>
</evidence>
<dbReference type="eggNOG" id="arCOG02053">
    <property type="taxonomic scope" value="Archaea"/>
</dbReference>
<dbReference type="InterPro" id="IPR006016">
    <property type="entry name" value="UspA"/>
</dbReference>
<proteinExistence type="inferred from homology"/>
<evidence type="ECO:0000259" key="2">
    <source>
        <dbReference type="Pfam" id="PF00582"/>
    </source>
</evidence>
<dbReference type="InterPro" id="IPR014729">
    <property type="entry name" value="Rossmann-like_a/b/a_fold"/>
</dbReference>
<dbReference type="AlphaFoldDB" id="L9WYE1"/>
<dbReference type="PANTHER" id="PTHR46268:SF24">
    <property type="entry name" value="UNIVERSAL STRESS PROTEIN"/>
    <property type="match status" value="1"/>
</dbReference>
<dbReference type="OrthoDB" id="105697at2157"/>
<reference evidence="3 4" key="1">
    <citation type="journal article" date="2014" name="PLoS Genet.">
        <title>Phylogenetically driven sequencing of extremely halophilic archaea reveals strategies for static and dynamic osmo-response.</title>
        <authorList>
            <person name="Becker E.A."/>
            <person name="Seitzer P.M."/>
            <person name="Tritt A."/>
            <person name="Larsen D."/>
            <person name="Krusor M."/>
            <person name="Yao A.I."/>
            <person name="Wu D."/>
            <person name="Madern D."/>
            <person name="Eisen J.A."/>
            <person name="Darling A.E."/>
            <person name="Facciotti M.T."/>
        </authorList>
    </citation>
    <scope>NUCLEOTIDE SEQUENCE [LARGE SCALE GENOMIC DNA]</scope>
    <source>
        <strain evidence="3 4">DSM 10524</strain>
    </source>
</reference>
<name>L9WYE1_9EURY</name>
<dbReference type="PANTHER" id="PTHR46268">
    <property type="entry name" value="STRESS RESPONSE PROTEIN NHAX"/>
    <property type="match status" value="1"/>
</dbReference>
<feature type="domain" description="UspA" evidence="2">
    <location>
        <begin position="1"/>
        <end position="145"/>
    </location>
</feature>
<comment type="similarity">
    <text evidence="1">Belongs to the universal stress protein A family.</text>
</comment>
<dbReference type="CDD" id="cd00293">
    <property type="entry name" value="USP-like"/>
    <property type="match status" value="1"/>
</dbReference>
<evidence type="ECO:0000313" key="3">
    <source>
        <dbReference type="EMBL" id="ELY54432.1"/>
    </source>
</evidence>
<gene>
    <name evidence="3" type="ORF">C491_19744</name>
</gene>
<evidence type="ECO:0000313" key="4">
    <source>
        <dbReference type="Proteomes" id="UP000011688"/>
    </source>
</evidence>
<dbReference type="InterPro" id="IPR006015">
    <property type="entry name" value="Universal_stress_UspA"/>
</dbReference>
<dbReference type="EMBL" id="AOIB01000037">
    <property type="protein sequence ID" value="ELY54432.1"/>
    <property type="molecule type" value="Genomic_DNA"/>
</dbReference>
<comment type="caution">
    <text evidence="3">The sequence shown here is derived from an EMBL/GenBank/DDBJ whole genome shotgun (WGS) entry which is preliminary data.</text>
</comment>
<sequence>MVRHILVPLDGSEPSWAALEHAAENYEGGRITALHVVDPSAGSYAGAEGGYYDPVAFDRARERGEEICEEARERLREAGVLETTELETAVETGGASRTILEYTEAEDVDHVVIGSHGRSGISRILIGSVAETVTRRAPVPVTIVR</sequence>
<organism evidence="3 4">
    <name type="scientific">Natronococcus amylolyticus DSM 10524</name>
    <dbReference type="NCBI Taxonomy" id="1227497"/>
    <lineage>
        <taxon>Archaea</taxon>
        <taxon>Methanobacteriati</taxon>
        <taxon>Methanobacteriota</taxon>
        <taxon>Stenosarchaea group</taxon>
        <taxon>Halobacteria</taxon>
        <taxon>Halobacteriales</taxon>
        <taxon>Natrialbaceae</taxon>
        <taxon>Natronococcus</taxon>
    </lineage>
</organism>
<dbReference type="Gene3D" id="3.40.50.620">
    <property type="entry name" value="HUPs"/>
    <property type="match status" value="1"/>
</dbReference>
<dbReference type="STRING" id="1227497.C491_19744"/>
<dbReference type="PATRIC" id="fig|1227497.3.peg.4047"/>
<protein>
    <submittedName>
        <fullName evidence="3">UspA domain-containing protein</fullName>
    </submittedName>
</protein>
<dbReference type="RefSeq" id="WP_005559381.1">
    <property type="nucleotide sequence ID" value="NZ_AOIB01000037.1"/>
</dbReference>
<dbReference type="SUPFAM" id="SSF52402">
    <property type="entry name" value="Adenine nucleotide alpha hydrolases-like"/>
    <property type="match status" value="1"/>
</dbReference>
<accession>L9WYE1</accession>
<keyword evidence="4" id="KW-1185">Reference proteome</keyword>
<dbReference type="Proteomes" id="UP000011688">
    <property type="component" value="Unassembled WGS sequence"/>
</dbReference>